<dbReference type="Proteomes" id="UP000762586">
    <property type="component" value="Unassembled WGS sequence"/>
</dbReference>
<reference evidence="3 4" key="2">
    <citation type="submission" date="2020-11" db="EMBL/GenBank/DDBJ databases">
        <title>Complete genome sequence of Pectobacterium brasiliense strain F126.</title>
        <authorList>
            <person name="Miroshnikov K."/>
            <person name="Vo T.N.H."/>
            <person name="Khodykina M.V."/>
            <person name="Kabanova A.P."/>
            <person name="Shneider M."/>
            <person name="Korzhenkov A."/>
            <person name="Toschakov S.V."/>
            <person name="Miroshnikov K.A."/>
            <person name="Ignatov A.N."/>
            <person name="Mikhailova Y.V."/>
            <person name="Shelenkov A."/>
            <person name="Yanushevich Y.G."/>
            <person name="Evseev P.V."/>
        </authorList>
    </citation>
    <scope>NUCLEOTIDE SEQUENCE [LARGE SCALE GENOMIC DNA]</scope>
    <source>
        <strain evidence="3 4">F126</strain>
    </source>
</reference>
<feature type="domain" description="Abortive phage infection protein C-terminal" evidence="1">
    <location>
        <begin position="246"/>
        <end position="411"/>
    </location>
</feature>
<dbReference type="Proteomes" id="UP000269351">
    <property type="component" value="Chromosome"/>
</dbReference>
<evidence type="ECO:0000313" key="5">
    <source>
        <dbReference type="Proteomes" id="UP000762586"/>
    </source>
</evidence>
<dbReference type="RefSeq" id="WP_119871142.1">
    <property type="nucleotide sequence ID" value="NZ_CP059955.1"/>
</dbReference>
<dbReference type="Pfam" id="PF10592">
    <property type="entry name" value="AIPR"/>
    <property type="match status" value="1"/>
</dbReference>
<proteinExistence type="predicted"/>
<evidence type="ECO:0000259" key="1">
    <source>
        <dbReference type="Pfam" id="PF10592"/>
    </source>
</evidence>
<name>A0A7T0N0M0_9GAMM</name>
<evidence type="ECO:0000313" key="3">
    <source>
        <dbReference type="EMBL" id="QPK23722.1"/>
    </source>
</evidence>
<dbReference type="PROSITE" id="PS00018">
    <property type="entry name" value="EF_HAND_1"/>
    <property type="match status" value="1"/>
</dbReference>
<dbReference type="AlphaFoldDB" id="A0A7T0N0M0"/>
<protein>
    <submittedName>
        <fullName evidence="3">AIPR family protein</fullName>
    </submittedName>
</protein>
<sequence length="584" mass="65882">MTNSPREVAIHAMKRKLLRMYGDFIDLSNVGGNDANREVVKVTRSLAAFAVNYFNYDVEPRVCAESVCDGSDDHCIDAVYVNHDKKIVCLVQSKLDQSGSGSISRNEFGDFTNSCRDVILERYELFNARFNRFKTDIERAFDSSYKFKLVYIYSGAGELSSDINRIVSDRLSEFNADIDDGAYQFELMNLDKINSILSRSTLGSINLDDVEVLQYGITEHPLPSIHGIITGDQLAQWWEMYSDYILEKNIRGGLGLNSDVNVSIKDTLVNNPEMFWYYNNGITVLVDAYTASMRNASSRRESGRFNFVNASIINGAQTVTTIGNAYLNGDVSIEHLESVKVNVRFIKVDPSIEGNRDVSLNVTIANNSQNKVTGRDFVSKDPVQIALRDSVNLEEPYKYEIKRSGDSENIADPYHINMDDALNALVCSSLIARNLALLKSNRGRFFESLTSPLYRNVFNPSVSSVFLINSINLYRKCLAYLRVVEDSCDNGRNKKIAIHGRLVFIARVFKANRVFLNSRTVIDIDDLPPVEEIISSSFSMTNSYISMHYQSSHMPRFFENIGKVELVMNIEQHITQGNIVSQDS</sequence>
<dbReference type="InterPro" id="IPR018247">
    <property type="entry name" value="EF_Hand_1_Ca_BS"/>
</dbReference>
<accession>A0A7T0N0M0</accession>
<gene>
    <name evidence="3" type="ORF">F126LOC_019185</name>
    <name evidence="2" type="ORF">H4F48_09050</name>
</gene>
<evidence type="ECO:0000313" key="4">
    <source>
        <dbReference type="Proteomes" id="UP000269351"/>
    </source>
</evidence>
<keyword evidence="5" id="KW-1185">Reference proteome</keyword>
<evidence type="ECO:0000313" key="2">
    <source>
        <dbReference type="EMBL" id="MBN3106226.1"/>
    </source>
</evidence>
<dbReference type="InterPro" id="IPR018891">
    <property type="entry name" value="AIPR_C"/>
</dbReference>
<organism evidence="3 4">
    <name type="scientific">Pectobacterium brasiliense</name>
    <dbReference type="NCBI Taxonomy" id="180957"/>
    <lineage>
        <taxon>Bacteria</taxon>
        <taxon>Pseudomonadati</taxon>
        <taxon>Pseudomonadota</taxon>
        <taxon>Gammaproteobacteria</taxon>
        <taxon>Enterobacterales</taxon>
        <taxon>Pectobacteriaceae</taxon>
        <taxon>Pectobacterium</taxon>
    </lineage>
</organism>
<dbReference type="EMBL" id="JACGET010000011">
    <property type="protein sequence ID" value="MBN3106226.1"/>
    <property type="molecule type" value="Genomic_DNA"/>
</dbReference>
<dbReference type="EMBL" id="CP065031">
    <property type="protein sequence ID" value="QPK23722.1"/>
    <property type="molecule type" value="Genomic_DNA"/>
</dbReference>
<reference evidence="2 5" key="1">
    <citation type="submission" date="2020-07" db="EMBL/GenBank/DDBJ databases">
        <title>A pangenomic view of the genus Pectobacterium provides insights into genome organization, phylogeny, and virulence.</title>
        <authorList>
            <person name="Jonkheer E."/>
            <person name="Brankovics B."/>
            <person name="Houwers I."/>
            <person name="Van Der Wolf J."/>
            <person name="Bonants P."/>
            <person name="Vreeburg R."/>
            <person name="Bollema R."/>
            <person name="De Haan J."/>
            <person name="Berke L."/>
            <person name="De Ridder D."/>
            <person name="Smit S."/>
            <person name="Van Der Lee T.A.J."/>
        </authorList>
    </citation>
    <scope>NUCLEOTIDE SEQUENCE [LARGE SCALE GENOMIC DNA]</scope>
    <source>
        <strain evidence="2 5">NAK:384</strain>
    </source>
</reference>